<dbReference type="SUPFAM" id="SSF52833">
    <property type="entry name" value="Thioredoxin-like"/>
    <property type="match status" value="1"/>
</dbReference>
<dbReference type="RefSeq" id="XP_050553032.1">
    <property type="nucleotide sequence ID" value="XM_050697075.1"/>
</dbReference>
<dbReference type="InterPro" id="IPR012336">
    <property type="entry name" value="Thioredoxin-like_fold"/>
</dbReference>
<dbReference type="PANTHER" id="PTHR46472">
    <property type="entry name" value="NUCLEOREDOXIN"/>
    <property type="match status" value="1"/>
</dbReference>
<dbReference type="GeneID" id="118275010"/>
<dbReference type="GO" id="GO:0004791">
    <property type="term" value="F:thioredoxin-disulfide reductase (NADPH) activity"/>
    <property type="evidence" value="ECO:0007669"/>
    <property type="project" value="TreeGrafter"/>
</dbReference>
<dbReference type="Proteomes" id="UP000829999">
    <property type="component" value="Chromosome 11"/>
</dbReference>
<dbReference type="GO" id="GO:0031397">
    <property type="term" value="P:negative regulation of protein ubiquitination"/>
    <property type="evidence" value="ECO:0007669"/>
    <property type="project" value="TreeGrafter"/>
</dbReference>
<protein>
    <submittedName>
        <fullName evidence="3">Nucleoredoxin-like</fullName>
    </submittedName>
</protein>
<keyword evidence="2" id="KW-1185">Reference proteome</keyword>
<proteinExistence type="predicted"/>
<dbReference type="OrthoDB" id="9440957at2759"/>
<dbReference type="AlphaFoldDB" id="A0A9R0DTB5"/>
<dbReference type="GO" id="GO:0005634">
    <property type="term" value="C:nucleus"/>
    <property type="evidence" value="ECO:0007669"/>
    <property type="project" value="TreeGrafter"/>
</dbReference>
<sequence>MDWREKLFGKVLVKCESGTQNGKFENVSTLEALSDCVEEGEGAVCGIYFSFANISDTSDDFGVRLEEVYKRVHPRLKVVQVVLWAHVGTPEGLAEREAGFRRSLTGKSWFAVPFHDVDTKRRLTQKYSIAVGVPTLVIRGRHVRDALLDDALGEKFPWPPPPLTEVLRGVQLQGDGESRLYEQLPADAVRVFYFAAHWCPPCRSFSPSLCAALAAVRKRRTKYANTQLILVSSDRSEQSYNRTVQSVSSVGALSVPWSATDARLTMPAALGVAGIPALVITDSTGKILTANGRQHLSSDPLGFNFPWAQRPVSVLTEQALLKMARHPAVVLFIDDEDSEIEFAESVITPSAESYYEECSIQFPGFCPYQNSSDDETMDFDYPTSRHSRLKKKPFKHVMFYIGIDGTDSADMLREHIGLDDAVPLLTSIDFPKQRMVTMKYGDEITTDSVQNFVDAYLSGNADFKPLKPYSEIVTLHVFALSMFLRVRVPRRLGKEPVPTLFSFQNL</sequence>
<dbReference type="InterPro" id="IPR036249">
    <property type="entry name" value="Thioredoxin-like_sf"/>
</dbReference>
<dbReference type="Pfam" id="PF13905">
    <property type="entry name" value="Thioredoxin_8"/>
    <property type="match status" value="1"/>
</dbReference>
<gene>
    <name evidence="3" type="primary">LOC118275010</name>
</gene>
<dbReference type="PANTHER" id="PTHR46472:SF1">
    <property type="entry name" value="NUCLEOREDOXIN"/>
    <property type="match status" value="1"/>
</dbReference>
<evidence type="ECO:0000313" key="2">
    <source>
        <dbReference type="Proteomes" id="UP000829999"/>
    </source>
</evidence>
<reference evidence="3" key="1">
    <citation type="submission" date="2025-08" db="UniProtKB">
        <authorList>
            <consortium name="RefSeq"/>
        </authorList>
    </citation>
    <scope>IDENTIFICATION</scope>
    <source>
        <tissue evidence="3">Whole larval tissue</tissue>
    </source>
</reference>
<dbReference type="Gene3D" id="3.40.30.10">
    <property type="entry name" value="Glutaredoxin"/>
    <property type="match status" value="3"/>
</dbReference>
<evidence type="ECO:0000313" key="3">
    <source>
        <dbReference type="RefSeq" id="XP_050553032.1"/>
    </source>
</evidence>
<organism evidence="2 3">
    <name type="scientific">Spodoptera frugiperda</name>
    <name type="common">Fall armyworm</name>
    <dbReference type="NCBI Taxonomy" id="7108"/>
    <lineage>
        <taxon>Eukaryota</taxon>
        <taxon>Metazoa</taxon>
        <taxon>Ecdysozoa</taxon>
        <taxon>Arthropoda</taxon>
        <taxon>Hexapoda</taxon>
        <taxon>Insecta</taxon>
        <taxon>Pterygota</taxon>
        <taxon>Neoptera</taxon>
        <taxon>Endopterygota</taxon>
        <taxon>Lepidoptera</taxon>
        <taxon>Glossata</taxon>
        <taxon>Ditrysia</taxon>
        <taxon>Noctuoidea</taxon>
        <taxon>Noctuidae</taxon>
        <taxon>Amphipyrinae</taxon>
        <taxon>Spodoptera</taxon>
    </lineage>
</organism>
<name>A0A9R0DTB5_SPOFR</name>
<evidence type="ECO:0000259" key="1">
    <source>
        <dbReference type="Pfam" id="PF13905"/>
    </source>
</evidence>
<feature type="domain" description="Thioredoxin-like fold" evidence="1">
    <location>
        <begin position="189"/>
        <end position="287"/>
    </location>
</feature>
<dbReference type="GO" id="GO:0030178">
    <property type="term" value="P:negative regulation of Wnt signaling pathway"/>
    <property type="evidence" value="ECO:0007669"/>
    <property type="project" value="TreeGrafter"/>
</dbReference>
<accession>A0A9R0DTB5</accession>